<sequence>MKTILIQVYSMFDNNNKIFAYKIILKLDPYLVALFNLCYDVFIKLENIMDDQDDIKHAVSIFSDDFYEMLGMNKNEYLDVDSQYTKEQFFYTLAIHLNSHYLRSETFISKLKTKDFLYYFKDKFSIYSTLPKKREVENSLNDKFKTINVIGEIIDNLNNEKLRDSIKSISTIYDLNKAGQYIKVTSQENLKPQLLYIKADVLNLEKLEMIDVDIENIWVNYEHELNNKLNFNPDNDEYYVIVDKESEDKSVIGIKVNDHILLKYNVDSKKYIKEENSNLHLWQLLKENYLRKRTQKLLYESELIQNFKEKSKEGDFNKLLCNLKHNLYIDRIVQIKADYQCFFEEFIVLKNLNDLSNFNFFLPDENVEKELLGIYTEQKIGKKYNLLHYLKHKDDRYTEGFVNSEPQRKEKLKVHILKAELSFYLVEKYYEDLIEDILTELNLDFVSNVELCIKGESKAEFDFVIFKDNKFYFLEAKTTLTKDNIYDTSKKYNNNIEYLKQITNTNLQDFTFILLGFLSDQNIDNYRYFFTDQTYNTPREEFAVTPYKFKVPFFGHQGLVLECIAEPELLKLKEFIKEICQI</sequence>
<keyword evidence="2" id="KW-1185">Reference proteome</keyword>
<organism evidence="1 2">
    <name type="scientific">Flavobacterium haoranii</name>
    <dbReference type="NCBI Taxonomy" id="683124"/>
    <lineage>
        <taxon>Bacteria</taxon>
        <taxon>Pseudomonadati</taxon>
        <taxon>Bacteroidota</taxon>
        <taxon>Flavobacteriia</taxon>
        <taxon>Flavobacteriales</taxon>
        <taxon>Flavobacteriaceae</taxon>
        <taxon>Flavobacterium</taxon>
    </lineage>
</organism>
<dbReference type="EMBL" id="FQZH01000001">
    <property type="protein sequence ID" value="SHI46745.1"/>
    <property type="molecule type" value="Genomic_DNA"/>
</dbReference>
<protein>
    <submittedName>
        <fullName evidence="1">Uncharacterized protein</fullName>
    </submittedName>
</protein>
<evidence type="ECO:0000313" key="1">
    <source>
        <dbReference type="EMBL" id="SHI46745.1"/>
    </source>
</evidence>
<dbReference type="Proteomes" id="UP000184232">
    <property type="component" value="Unassembled WGS sequence"/>
</dbReference>
<dbReference type="AlphaFoldDB" id="A0A1M6BDF3"/>
<proteinExistence type="predicted"/>
<reference evidence="1 2" key="1">
    <citation type="submission" date="2016-11" db="EMBL/GenBank/DDBJ databases">
        <authorList>
            <person name="Jaros S."/>
            <person name="Januszkiewicz K."/>
            <person name="Wedrychowicz H."/>
        </authorList>
    </citation>
    <scope>NUCLEOTIDE SEQUENCE [LARGE SCALE GENOMIC DNA]</scope>
    <source>
        <strain evidence="1 2">DSM 22807</strain>
    </source>
</reference>
<accession>A0A1M6BDF3</accession>
<evidence type="ECO:0000313" key="2">
    <source>
        <dbReference type="Proteomes" id="UP000184232"/>
    </source>
</evidence>
<dbReference type="STRING" id="683124.SAMN05444337_0070"/>
<name>A0A1M6BDF3_9FLAO</name>
<gene>
    <name evidence="1" type="ORF">SAMN05444337_0070</name>
</gene>